<organism evidence="2 3">
    <name type="scientific">Paraflavitalea soli</name>
    <dbReference type="NCBI Taxonomy" id="2315862"/>
    <lineage>
        <taxon>Bacteria</taxon>
        <taxon>Pseudomonadati</taxon>
        <taxon>Bacteroidota</taxon>
        <taxon>Chitinophagia</taxon>
        <taxon>Chitinophagales</taxon>
        <taxon>Chitinophagaceae</taxon>
        <taxon>Paraflavitalea</taxon>
    </lineage>
</organism>
<gene>
    <name evidence="2" type="ORF">D3H65_12570</name>
</gene>
<evidence type="ECO:0008006" key="4">
    <source>
        <dbReference type="Google" id="ProtNLM"/>
    </source>
</evidence>
<sequence length="162" mass="17936">MTIRLLSIVFFMQATTAFAQSDLSGTWALQNKQHVSGPDYANALPKQITINKQADSLIIESVNMGAEGQDVTSKQAVAINGKSVTGVSPSQRRLIRSIKWTEDKKGLILTTVFYRVGNPTEIDFTRIETLSLSADGKQLNIDKKSEETQSETWQVKGVYARK</sequence>
<keyword evidence="1" id="KW-0732">Signal</keyword>
<dbReference type="KEGG" id="pseg:D3H65_12570"/>
<dbReference type="Proteomes" id="UP000263900">
    <property type="component" value="Chromosome"/>
</dbReference>
<dbReference type="EMBL" id="CP032157">
    <property type="protein sequence ID" value="AXY74766.1"/>
    <property type="molecule type" value="Genomic_DNA"/>
</dbReference>
<evidence type="ECO:0000313" key="3">
    <source>
        <dbReference type="Proteomes" id="UP000263900"/>
    </source>
</evidence>
<evidence type="ECO:0000313" key="2">
    <source>
        <dbReference type="EMBL" id="AXY74766.1"/>
    </source>
</evidence>
<feature type="chain" id="PRO_5017548262" description="Lipocalin-like domain-containing protein" evidence="1">
    <location>
        <begin position="20"/>
        <end position="162"/>
    </location>
</feature>
<accession>A0A3B7MP61</accession>
<name>A0A3B7MP61_9BACT</name>
<proteinExistence type="predicted"/>
<dbReference type="AlphaFoldDB" id="A0A3B7MP61"/>
<keyword evidence="3" id="KW-1185">Reference proteome</keyword>
<dbReference type="OrthoDB" id="9881747at2"/>
<protein>
    <recommendedName>
        <fullName evidence="4">Lipocalin-like domain-containing protein</fullName>
    </recommendedName>
</protein>
<evidence type="ECO:0000256" key="1">
    <source>
        <dbReference type="SAM" id="SignalP"/>
    </source>
</evidence>
<feature type="signal peptide" evidence="1">
    <location>
        <begin position="1"/>
        <end position="19"/>
    </location>
</feature>
<dbReference type="RefSeq" id="WP_119050649.1">
    <property type="nucleotide sequence ID" value="NZ_CP032157.1"/>
</dbReference>
<reference evidence="2 3" key="1">
    <citation type="submission" date="2018-09" db="EMBL/GenBank/DDBJ databases">
        <title>Genome sequencing of strain 6GH32-13.</title>
        <authorList>
            <person name="Weon H.-Y."/>
            <person name="Heo J."/>
            <person name="Kwon S.-W."/>
        </authorList>
    </citation>
    <scope>NUCLEOTIDE SEQUENCE [LARGE SCALE GENOMIC DNA]</scope>
    <source>
        <strain evidence="2 3">5GH32-13</strain>
    </source>
</reference>